<dbReference type="EMBL" id="MN739982">
    <property type="protein sequence ID" value="QHT81433.1"/>
    <property type="molecule type" value="Genomic_DNA"/>
</dbReference>
<reference evidence="2" key="1">
    <citation type="journal article" date="2020" name="Nature">
        <title>Giant virus diversity and host interactions through global metagenomics.</title>
        <authorList>
            <person name="Schulz F."/>
            <person name="Roux S."/>
            <person name="Paez-Espino D."/>
            <person name="Jungbluth S."/>
            <person name="Walsh D.A."/>
            <person name="Denef V.J."/>
            <person name="McMahon K.D."/>
            <person name="Konstantinidis K.T."/>
            <person name="Eloe-Fadrosh E.A."/>
            <person name="Kyrpides N.C."/>
            <person name="Woyke T."/>
        </authorList>
    </citation>
    <scope>NUCLEOTIDE SEQUENCE</scope>
    <source>
        <strain evidence="2">GVMAG-M-3300023184-13</strain>
    </source>
</reference>
<protein>
    <submittedName>
        <fullName evidence="2">Uncharacterized protein</fullName>
    </submittedName>
</protein>
<feature type="transmembrane region" description="Helical" evidence="1">
    <location>
        <begin position="32"/>
        <end position="57"/>
    </location>
</feature>
<evidence type="ECO:0000313" key="2">
    <source>
        <dbReference type="EMBL" id="QHT81433.1"/>
    </source>
</evidence>
<organism evidence="2">
    <name type="scientific">viral metagenome</name>
    <dbReference type="NCBI Taxonomy" id="1070528"/>
    <lineage>
        <taxon>unclassified sequences</taxon>
        <taxon>metagenomes</taxon>
        <taxon>organismal metagenomes</taxon>
    </lineage>
</organism>
<keyword evidence="1" id="KW-0812">Transmembrane</keyword>
<keyword evidence="1" id="KW-0472">Membrane</keyword>
<proteinExistence type="predicted"/>
<name>A0A6C0HNA3_9ZZZZ</name>
<keyword evidence="1" id="KW-1133">Transmembrane helix</keyword>
<accession>A0A6C0HNA3</accession>
<dbReference type="AlphaFoldDB" id="A0A6C0HNA3"/>
<evidence type="ECO:0000256" key="1">
    <source>
        <dbReference type="SAM" id="Phobius"/>
    </source>
</evidence>
<sequence length="59" mass="6812">MHNPFINLNPKYSTISLNSHEKFDNSALANSVLVPFLIIFFGSGTLILISYFIYLYFKH</sequence>